<dbReference type="InterPro" id="IPR006750">
    <property type="entry name" value="YdcZ"/>
</dbReference>
<evidence type="ECO:0000313" key="3">
    <source>
        <dbReference type="Proteomes" id="UP000199529"/>
    </source>
</evidence>
<evidence type="ECO:0000256" key="1">
    <source>
        <dbReference type="SAM" id="Phobius"/>
    </source>
</evidence>
<feature type="transmembrane region" description="Helical" evidence="1">
    <location>
        <begin position="296"/>
        <end position="317"/>
    </location>
</feature>
<dbReference type="AlphaFoldDB" id="A0A1H3PYH8"/>
<protein>
    <submittedName>
        <fullName evidence="2">Transporter family-2 protein</fullName>
    </submittedName>
</protein>
<dbReference type="STRING" id="418495.SAMN05216215_104442"/>
<feature type="transmembrane region" description="Helical" evidence="1">
    <location>
        <begin position="244"/>
        <end position="263"/>
    </location>
</feature>
<gene>
    <name evidence="2" type="ORF">SAMN05216215_104442</name>
</gene>
<reference evidence="3" key="1">
    <citation type="submission" date="2016-10" db="EMBL/GenBank/DDBJ databases">
        <authorList>
            <person name="Varghese N."/>
            <person name="Submissions S."/>
        </authorList>
    </citation>
    <scope>NUCLEOTIDE SEQUENCE [LARGE SCALE GENOMIC DNA]</scope>
    <source>
        <strain evidence="3">CGMCC 4.3530</strain>
    </source>
</reference>
<keyword evidence="3" id="KW-1185">Reference proteome</keyword>
<keyword evidence="1" id="KW-1133">Transmembrane helix</keyword>
<dbReference type="GO" id="GO:0005886">
    <property type="term" value="C:plasma membrane"/>
    <property type="evidence" value="ECO:0007669"/>
    <property type="project" value="TreeGrafter"/>
</dbReference>
<dbReference type="Proteomes" id="UP000199529">
    <property type="component" value="Unassembled WGS sequence"/>
</dbReference>
<feature type="transmembrane region" description="Helical" evidence="1">
    <location>
        <begin position="270"/>
        <end position="290"/>
    </location>
</feature>
<feature type="transmembrane region" description="Helical" evidence="1">
    <location>
        <begin position="209"/>
        <end position="232"/>
    </location>
</feature>
<dbReference type="EMBL" id="FNOK01000044">
    <property type="protein sequence ID" value="SDZ05469.1"/>
    <property type="molecule type" value="Genomic_DNA"/>
</dbReference>
<dbReference type="Pfam" id="PF04657">
    <property type="entry name" value="DMT_YdcZ"/>
    <property type="match status" value="2"/>
</dbReference>
<evidence type="ECO:0000313" key="2">
    <source>
        <dbReference type="EMBL" id="SDZ05469.1"/>
    </source>
</evidence>
<accession>A0A1H3PYH8</accession>
<organism evidence="2 3">
    <name type="scientific">Saccharopolyspora shandongensis</name>
    <dbReference type="NCBI Taxonomy" id="418495"/>
    <lineage>
        <taxon>Bacteria</taxon>
        <taxon>Bacillati</taxon>
        <taxon>Actinomycetota</taxon>
        <taxon>Actinomycetes</taxon>
        <taxon>Pseudonocardiales</taxon>
        <taxon>Pseudonocardiaceae</taxon>
        <taxon>Saccharopolyspora</taxon>
    </lineage>
</organism>
<dbReference type="RefSeq" id="WP_245761557.1">
    <property type="nucleotide sequence ID" value="NZ_FNOK01000044.1"/>
</dbReference>
<feature type="transmembrane region" description="Helical" evidence="1">
    <location>
        <begin position="50"/>
        <end position="71"/>
    </location>
</feature>
<feature type="transmembrane region" description="Helical" evidence="1">
    <location>
        <begin position="20"/>
        <end position="38"/>
    </location>
</feature>
<dbReference type="PANTHER" id="PTHR34821:SF2">
    <property type="entry name" value="INNER MEMBRANE PROTEIN YDCZ"/>
    <property type="match status" value="1"/>
</dbReference>
<name>A0A1H3PYH8_9PSEU</name>
<dbReference type="PANTHER" id="PTHR34821">
    <property type="entry name" value="INNER MEMBRANE PROTEIN YDCZ"/>
    <property type="match status" value="1"/>
</dbReference>
<feature type="transmembrane region" description="Helical" evidence="1">
    <location>
        <begin position="154"/>
        <end position="173"/>
    </location>
</feature>
<proteinExistence type="predicted"/>
<sequence>MTVSALRHQEDRPKTRERMLGMAGAAGIGVLLAIQARINGALGVRMDDGIAAGLISFFGGFVVLLAATFAFPQARRGWQNLRTELRRPGGLRPWQCLGGVCGGYLVFTQGMAAAALGVAMFTVAVVAGQVSSGLVVDRLGLGPAGPQHVTPTRLFGAGLAVVAVVIAVSANLGSGEASWLVLLPALAGIGLGWQAAVNGRMKQAVDSAVFAAMFNFGIGMTALAVAFAVEVALRGLPHFPAEPWLYTGGFLGIFVIGGTVALVRFTGVLVLSLGMIAGQLVGALLVDVFAPAAETGIPASTVLGVLLTLVAVGVAALPDRPGRAGRRLPR</sequence>
<feature type="transmembrane region" description="Helical" evidence="1">
    <location>
        <begin position="113"/>
        <end position="134"/>
    </location>
</feature>
<keyword evidence="1" id="KW-0472">Membrane</keyword>
<keyword evidence="1" id="KW-0812">Transmembrane</keyword>